<dbReference type="Proteomes" id="UP000237684">
    <property type="component" value="Unassembled WGS sequence"/>
</dbReference>
<evidence type="ECO:0000259" key="18">
    <source>
        <dbReference type="SMART" id="SM00831"/>
    </source>
</evidence>
<evidence type="ECO:0000256" key="6">
    <source>
        <dbReference type="ARBA" id="ARBA00022741"/>
    </source>
</evidence>
<dbReference type="PANTHER" id="PTHR24093">
    <property type="entry name" value="CATION TRANSPORTING ATPASE"/>
    <property type="match status" value="1"/>
</dbReference>
<gene>
    <name evidence="19" type="ORF">B1R32_11830</name>
</gene>
<dbReference type="SUPFAM" id="SSF81660">
    <property type="entry name" value="Metal cation-transporting ATPase, ATP-binding domain N"/>
    <property type="match status" value="1"/>
</dbReference>
<evidence type="ECO:0000256" key="1">
    <source>
        <dbReference type="ARBA" id="ARBA00004127"/>
    </source>
</evidence>
<comment type="caution">
    <text evidence="19">The sequence shown here is derived from an EMBL/GenBank/DDBJ whole genome shotgun (WGS) entry which is preliminary data.</text>
</comment>
<dbReference type="InterPro" id="IPR023214">
    <property type="entry name" value="HAD_sf"/>
</dbReference>
<proteinExistence type="predicted"/>
<dbReference type="InterPro" id="IPR044492">
    <property type="entry name" value="P_typ_ATPase_HD_dom"/>
</dbReference>
<dbReference type="EMBL" id="NIGF01000018">
    <property type="protein sequence ID" value="PQV62933.1"/>
    <property type="molecule type" value="Genomic_DNA"/>
</dbReference>
<dbReference type="PROSITE" id="PS00154">
    <property type="entry name" value="ATPASE_E1_E2"/>
    <property type="match status" value="1"/>
</dbReference>
<dbReference type="SUPFAM" id="SSF81665">
    <property type="entry name" value="Calcium ATPase, transmembrane domain M"/>
    <property type="match status" value="2"/>
</dbReference>
<dbReference type="InterPro" id="IPR023298">
    <property type="entry name" value="ATPase_P-typ_TM_dom_sf"/>
</dbReference>
<dbReference type="SFLD" id="SFLDF00027">
    <property type="entry name" value="p-type_atpase"/>
    <property type="match status" value="1"/>
</dbReference>
<feature type="transmembrane region" description="Helical" evidence="17">
    <location>
        <begin position="816"/>
        <end position="835"/>
    </location>
</feature>
<evidence type="ECO:0000256" key="8">
    <source>
        <dbReference type="ARBA" id="ARBA00022837"/>
    </source>
</evidence>
<evidence type="ECO:0000256" key="5">
    <source>
        <dbReference type="ARBA" id="ARBA00022723"/>
    </source>
</evidence>
<evidence type="ECO:0000256" key="3">
    <source>
        <dbReference type="ARBA" id="ARBA00022568"/>
    </source>
</evidence>
<keyword evidence="10" id="KW-0460">Magnesium</keyword>
<sequence>MKLTGLTSQQVEQSRATHGANMLTPPPRIPWWQEFLSKFEDPVIRILIIAALISFGVGLLEKHISIESIGIVIAILLATGLAFWNERKANAEFDVLNTTSDEVAVKVMRDGGITTVGRKEIVVGDVVLLDQGDEIPADGHVLEATSLEVNEAAFTGESLPARKNAGENQGGTFDSNQLLRSTMVVDGGGVLQVEKVGDATQIGQIAKESTEDTGDISPLNQQLGRLSKWIGVLGFAIAAGTFIALILRGYLTGELALSGSQWFVAVAGLVAAGVALTPVWLPLVYDFFELTGREKESPAWLENGAKTWLVLFVLGLLTFALLMGIGIALGQIPSSPANWLPLSALERFLQFFMIAVTIIVVAVPEGLAMSVTLSLAYSMRRMTASNCLVRKMDACETIGAATHICSDKTGTLTMNEMRVQEGYFGHTDKNAAQNGGWNQSKIADNFVFEAMAVNSTANLGQVSAAGQGEPRDADKDGKLDIIGNPTEGAMLLWMGAKGTDYAALRGEFQSQKQWPFSTERKFMATLGTSAQGNTFHVKGAPDIVLARCATRQTAEGQAPFSQPQRDQILAAIADCSARGMRTLAFAAKSGNGVSPEADLVEEAQNLNWLGFVAIADPVRPEVKDAVEKCRIAGIEVKIVTGDNPYTASEIGRQIGLFGAGPEAQTAGARPGEAMPNDVMLGPDFAALSDAEATQAALRLKVLARARPADKLRLVNSLANQGAVVAVTGDGTNDAPALNQAAVGLAMGKAGTAVAKEASDMILLDDSFGTIATAVKWGRALYLNIQKFILFQLTINVVACGIAFLGPFIGIELPLTVMQMLWVNLIMDTFAALALATEPPEPNVMNNAPRGPQDFIVTPEMMRKIFSIGLIFLALMILALKIPVFSERTITLIPSSEIARGTMETTAFFTFFVLLQFWNQFNARTLGSVRSAFDGILANPYFLSVSALILVGQILIVTFGGQAFRVVPLSVDMWIKLLAVTSLVLWIGEIARFIARMGGPKTPAPQVVNPANAVRV</sequence>
<dbReference type="SFLD" id="SFLDS00003">
    <property type="entry name" value="Haloacid_Dehalogenase"/>
    <property type="match status" value="1"/>
</dbReference>
<dbReference type="GO" id="GO:0005886">
    <property type="term" value="C:plasma membrane"/>
    <property type="evidence" value="ECO:0007669"/>
    <property type="project" value="TreeGrafter"/>
</dbReference>
<evidence type="ECO:0000313" key="19">
    <source>
        <dbReference type="EMBL" id="PQV62933.1"/>
    </source>
</evidence>
<dbReference type="Pfam" id="PF13246">
    <property type="entry name" value="Cation_ATPase"/>
    <property type="match status" value="1"/>
</dbReference>
<feature type="transmembrane region" description="Helical" evidence="17">
    <location>
        <begin position="229"/>
        <end position="250"/>
    </location>
</feature>
<dbReference type="InParanoid" id="A0A2S8SQ55"/>
<dbReference type="NCBIfam" id="TIGR01517">
    <property type="entry name" value="ATPase-IIB_Ca"/>
    <property type="match status" value="1"/>
</dbReference>
<dbReference type="Pfam" id="PF00122">
    <property type="entry name" value="E1-E2_ATPase"/>
    <property type="match status" value="1"/>
</dbReference>
<evidence type="ECO:0000256" key="2">
    <source>
        <dbReference type="ARBA" id="ARBA00022448"/>
    </source>
</evidence>
<keyword evidence="20" id="KW-1185">Reference proteome</keyword>
<feature type="transmembrane region" description="Helical" evidence="17">
    <location>
        <begin position="262"/>
        <end position="288"/>
    </location>
</feature>
<accession>A0A2S8SQ55</accession>
<keyword evidence="5" id="KW-0479">Metal-binding</keyword>
<dbReference type="Gene3D" id="2.70.150.10">
    <property type="entry name" value="Calcium-transporting ATPase, cytoplasmic transduction domain A"/>
    <property type="match status" value="1"/>
</dbReference>
<evidence type="ECO:0000256" key="14">
    <source>
        <dbReference type="ARBA" id="ARBA00023065"/>
    </source>
</evidence>
<name>A0A2S8SQ55_9BACT</name>
<keyword evidence="12 17" id="KW-1133">Transmembrane helix</keyword>
<evidence type="ECO:0000256" key="13">
    <source>
        <dbReference type="ARBA" id="ARBA00023008"/>
    </source>
</evidence>
<protein>
    <submittedName>
        <fullName evidence="19">Ca2+-transporting ATPase</fullName>
    </submittedName>
</protein>
<dbReference type="InterPro" id="IPR004014">
    <property type="entry name" value="ATPase_P-typ_cation-transptr_N"/>
</dbReference>
<feature type="transmembrane region" description="Helical" evidence="17">
    <location>
        <begin position="349"/>
        <end position="376"/>
    </location>
</feature>
<dbReference type="Pfam" id="PF00690">
    <property type="entry name" value="Cation_ATPase_N"/>
    <property type="match status" value="1"/>
</dbReference>
<dbReference type="FunFam" id="3.40.50.1000:FF:000144">
    <property type="entry name" value="copper-transporting ATPase 1 isoform X2"/>
    <property type="match status" value="1"/>
</dbReference>
<reference evidence="19 20" key="1">
    <citation type="journal article" date="2018" name="Syst. Appl. Microbiol.">
        <title>Abditibacterium utsteinense sp. nov., the first cultivated member of candidate phylum FBP, isolated from ice-free Antarctic soil samples.</title>
        <authorList>
            <person name="Tahon G."/>
            <person name="Tytgat B."/>
            <person name="Lebbe L."/>
            <person name="Carlier A."/>
            <person name="Willems A."/>
        </authorList>
    </citation>
    <scope>NUCLEOTIDE SEQUENCE [LARGE SCALE GENOMIC DNA]</scope>
    <source>
        <strain evidence="19 20">LMG 29911</strain>
    </source>
</reference>
<evidence type="ECO:0000256" key="11">
    <source>
        <dbReference type="ARBA" id="ARBA00022967"/>
    </source>
</evidence>
<feature type="transmembrane region" description="Helical" evidence="17">
    <location>
        <begin position="787"/>
        <end position="810"/>
    </location>
</feature>
<dbReference type="GO" id="GO:0140581">
    <property type="term" value="F:P-type monovalent copper transporter activity"/>
    <property type="evidence" value="ECO:0007669"/>
    <property type="project" value="UniProtKB-EC"/>
</dbReference>
<feature type="transmembrane region" description="Helical" evidence="17">
    <location>
        <begin position="66"/>
        <end position="84"/>
    </location>
</feature>
<dbReference type="InterPro" id="IPR006068">
    <property type="entry name" value="ATPase_P-typ_cation-transptr_C"/>
</dbReference>
<dbReference type="GO" id="GO:0005388">
    <property type="term" value="F:P-type calcium transporter activity"/>
    <property type="evidence" value="ECO:0007669"/>
    <property type="project" value="InterPro"/>
</dbReference>
<keyword evidence="9" id="KW-0067">ATP-binding</keyword>
<evidence type="ECO:0000256" key="15">
    <source>
        <dbReference type="ARBA" id="ARBA00023136"/>
    </source>
</evidence>
<feature type="transmembrane region" description="Helical" evidence="17">
    <location>
        <begin position="897"/>
        <end position="918"/>
    </location>
</feature>
<keyword evidence="8" id="KW-0106">Calcium</keyword>
<keyword evidence="2" id="KW-0813">Transport</keyword>
<dbReference type="NCBIfam" id="TIGR01494">
    <property type="entry name" value="ATPase_P-type"/>
    <property type="match status" value="2"/>
</dbReference>
<evidence type="ECO:0000256" key="4">
    <source>
        <dbReference type="ARBA" id="ARBA00022692"/>
    </source>
</evidence>
<dbReference type="InterPro" id="IPR018303">
    <property type="entry name" value="ATPase_P-typ_P_site"/>
</dbReference>
<dbReference type="InterPro" id="IPR036412">
    <property type="entry name" value="HAD-like_sf"/>
</dbReference>
<dbReference type="InterPro" id="IPR059000">
    <property type="entry name" value="ATPase_P-type_domA"/>
</dbReference>
<dbReference type="SMART" id="SM00831">
    <property type="entry name" value="Cation_ATPase_N"/>
    <property type="match status" value="1"/>
</dbReference>
<dbReference type="SUPFAM" id="SSF56784">
    <property type="entry name" value="HAD-like"/>
    <property type="match status" value="1"/>
</dbReference>
<keyword evidence="7" id="KW-0187">Copper transport</keyword>
<feature type="transmembrane region" description="Helical" evidence="17">
    <location>
        <begin position="864"/>
        <end position="885"/>
    </location>
</feature>
<keyword evidence="4 17" id="KW-0812">Transmembrane</keyword>
<dbReference type="PANTHER" id="PTHR24093:SF369">
    <property type="entry name" value="CALCIUM-TRANSPORTING ATPASE"/>
    <property type="match status" value="1"/>
</dbReference>
<comment type="catalytic activity">
    <reaction evidence="16">
        <text>Cu(+)(in) + ATP + H2O = Cu(+)(out) + ADP + phosphate + H(+)</text>
        <dbReference type="Rhea" id="RHEA:25792"/>
        <dbReference type="ChEBI" id="CHEBI:15377"/>
        <dbReference type="ChEBI" id="CHEBI:15378"/>
        <dbReference type="ChEBI" id="CHEBI:30616"/>
        <dbReference type="ChEBI" id="CHEBI:43474"/>
        <dbReference type="ChEBI" id="CHEBI:49552"/>
        <dbReference type="ChEBI" id="CHEBI:456216"/>
        <dbReference type="EC" id="7.2.2.8"/>
    </reaction>
</comment>
<dbReference type="InterPro" id="IPR006408">
    <property type="entry name" value="P-type_ATPase_IIB"/>
</dbReference>
<evidence type="ECO:0000313" key="20">
    <source>
        <dbReference type="Proteomes" id="UP000237684"/>
    </source>
</evidence>
<organism evidence="19 20">
    <name type="scientific">Abditibacterium utsteinense</name>
    <dbReference type="NCBI Taxonomy" id="1960156"/>
    <lineage>
        <taxon>Bacteria</taxon>
        <taxon>Pseudomonadati</taxon>
        <taxon>Abditibacteriota</taxon>
        <taxon>Abditibacteriia</taxon>
        <taxon>Abditibacteriales</taxon>
        <taxon>Abditibacteriaceae</taxon>
        <taxon>Abditibacterium</taxon>
    </lineage>
</organism>
<dbReference type="FunFam" id="3.40.50.1000:FF:000001">
    <property type="entry name" value="Phospholipid-transporting ATPase IC"/>
    <property type="match status" value="1"/>
</dbReference>
<dbReference type="PRINTS" id="PR00121">
    <property type="entry name" value="NAKATPASE"/>
</dbReference>
<dbReference type="AlphaFoldDB" id="A0A2S8SQ55"/>
<dbReference type="GO" id="GO:0012505">
    <property type="term" value="C:endomembrane system"/>
    <property type="evidence" value="ECO:0007669"/>
    <property type="project" value="UniProtKB-SubCell"/>
</dbReference>
<dbReference type="GO" id="GO:0005524">
    <property type="term" value="F:ATP binding"/>
    <property type="evidence" value="ECO:0007669"/>
    <property type="project" value="UniProtKB-KW"/>
</dbReference>
<dbReference type="RefSeq" id="WP_106380927.1">
    <property type="nucleotide sequence ID" value="NZ_NIGF01000018.1"/>
</dbReference>
<keyword evidence="14" id="KW-0406">Ion transport</keyword>
<dbReference type="InterPro" id="IPR001757">
    <property type="entry name" value="P_typ_ATPase"/>
</dbReference>
<evidence type="ECO:0000256" key="10">
    <source>
        <dbReference type="ARBA" id="ARBA00022842"/>
    </source>
</evidence>
<dbReference type="FunCoup" id="A0A2S8SQ55">
    <property type="interactions" value="266"/>
</dbReference>
<feature type="transmembrane region" description="Helical" evidence="17">
    <location>
        <begin position="972"/>
        <end position="994"/>
    </location>
</feature>
<dbReference type="GO" id="GO:0016887">
    <property type="term" value="F:ATP hydrolysis activity"/>
    <property type="evidence" value="ECO:0007669"/>
    <property type="project" value="InterPro"/>
</dbReference>
<evidence type="ECO:0000256" key="17">
    <source>
        <dbReference type="SAM" id="Phobius"/>
    </source>
</evidence>
<keyword evidence="13" id="KW-0186">Copper</keyword>
<dbReference type="GO" id="GO:0046872">
    <property type="term" value="F:metal ion binding"/>
    <property type="evidence" value="ECO:0007669"/>
    <property type="project" value="UniProtKB-KW"/>
</dbReference>
<keyword evidence="3" id="KW-0109">Calcium transport</keyword>
<evidence type="ECO:0000256" key="12">
    <source>
        <dbReference type="ARBA" id="ARBA00022989"/>
    </source>
</evidence>
<dbReference type="Pfam" id="PF00689">
    <property type="entry name" value="Cation_ATPase_C"/>
    <property type="match status" value="1"/>
</dbReference>
<dbReference type="InterPro" id="IPR008250">
    <property type="entry name" value="ATPase_P-typ_transduc_dom_A_sf"/>
</dbReference>
<feature type="transmembrane region" description="Helical" evidence="17">
    <location>
        <begin position="43"/>
        <end position="60"/>
    </location>
</feature>
<evidence type="ECO:0000256" key="7">
    <source>
        <dbReference type="ARBA" id="ARBA00022796"/>
    </source>
</evidence>
<feature type="transmembrane region" description="Helical" evidence="17">
    <location>
        <begin position="939"/>
        <end position="960"/>
    </location>
</feature>
<dbReference type="SFLD" id="SFLDG00002">
    <property type="entry name" value="C1.7:_P-type_atpase_like"/>
    <property type="match status" value="1"/>
</dbReference>
<keyword evidence="15 17" id="KW-0472">Membrane</keyword>
<dbReference type="PRINTS" id="PR00119">
    <property type="entry name" value="CATATPASE"/>
</dbReference>
<keyword evidence="6" id="KW-0547">Nucleotide-binding</keyword>
<feature type="transmembrane region" description="Helical" evidence="17">
    <location>
        <begin position="308"/>
        <end position="329"/>
    </location>
</feature>
<keyword evidence="11" id="KW-1278">Translocase</keyword>
<dbReference type="Gene3D" id="3.40.1110.10">
    <property type="entry name" value="Calcium-transporting ATPase, cytoplasmic domain N"/>
    <property type="match status" value="1"/>
</dbReference>
<dbReference type="SUPFAM" id="SSF81653">
    <property type="entry name" value="Calcium ATPase, transduction domain A"/>
    <property type="match status" value="1"/>
</dbReference>
<evidence type="ECO:0000256" key="16">
    <source>
        <dbReference type="ARBA" id="ARBA00049289"/>
    </source>
</evidence>
<dbReference type="Gene3D" id="3.40.50.1000">
    <property type="entry name" value="HAD superfamily/HAD-like"/>
    <property type="match status" value="1"/>
</dbReference>
<evidence type="ECO:0000256" key="9">
    <source>
        <dbReference type="ARBA" id="ARBA00022840"/>
    </source>
</evidence>
<comment type="subcellular location">
    <subcellularLocation>
        <location evidence="1">Endomembrane system</location>
        <topology evidence="1">Multi-pass membrane protein</topology>
    </subcellularLocation>
</comment>
<dbReference type="InterPro" id="IPR023299">
    <property type="entry name" value="ATPase_P-typ_cyto_dom_N"/>
</dbReference>
<dbReference type="Gene3D" id="1.20.1110.10">
    <property type="entry name" value="Calcium-transporting ATPase, transmembrane domain"/>
    <property type="match status" value="2"/>
</dbReference>
<dbReference type="OrthoDB" id="9760364at2"/>
<feature type="domain" description="Cation-transporting P-type ATPase N-terminal" evidence="18">
    <location>
        <begin position="3"/>
        <end position="59"/>
    </location>
</feature>